<dbReference type="Pfam" id="PF01082">
    <property type="entry name" value="Cu2_monooxygen"/>
    <property type="match status" value="1"/>
</dbReference>
<feature type="binding site" evidence="13">
    <location>
        <position position="157"/>
    </location>
    <ligand>
        <name>Cu(2+)</name>
        <dbReference type="ChEBI" id="CHEBI:29036"/>
        <label>1</label>
        <note>catalytic</note>
    </ligand>
</feature>
<dbReference type="SUPFAM" id="SSF101898">
    <property type="entry name" value="NHL repeat"/>
    <property type="match status" value="1"/>
</dbReference>
<comment type="cofactor">
    <cofactor evidence="13">
        <name>Cu(2+)</name>
        <dbReference type="ChEBI" id="CHEBI:29036"/>
    </cofactor>
    <text evidence="13">Binds 2 Cu(2+) ions per subunit.</text>
</comment>
<evidence type="ECO:0000256" key="6">
    <source>
        <dbReference type="ARBA" id="ARBA00022737"/>
    </source>
</evidence>
<comment type="cofactor">
    <cofactor evidence="13">
        <name>Zn(2+)</name>
        <dbReference type="ChEBI" id="CHEBI:29105"/>
    </cofactor>
    <text evidence="13">Binds one Zn(2+) ion per subunit.</text>
</comment>
<reference evidence="21" key="1">
    <citation type="journal article" date="2002" name="Science">
        <title>The draft genome of Ciona intestinalis: insights into chordate and vertebrate origins.</title>
        <authorList>
            <person name="Dehal P."/>
            <person name="Satou Y."/>
            <person name="Campbell R.K."/>
            <person name="Chapman J."/>
            <person name="Degnan B."/>
            <person name="De Tomaso A."/>
            <person name="Davidson B."/>
            <person name="Di Gregorio A."/>
            <person name="Gelpke M."/>
            <person name="Goodstein D.M."/>
            <person name="Harafuji N."/>
            <person name="Hastings K.E."/>
            <person name="Ho I."/>
            <person name="Hotta K."/>
            <person name="Huang W."/>
            <person name="Kawashima T."/>
            <person name="Lemaire P."/>
            <person name="Martinez D."/>
            <person name="Meinertzhagen I.A."/>
            <person name="Necula S."/>
            <person name="Nonaka M."/>
            <person name="Putnam N."/>
            <person name="Rash S."/>
            <person name="Saiga H."/>
            <person name="Satake M."/>
            <person name="Terry A."/>
            <person name="Yamada L."/>
            <person name="Wang H.G."/>
            <person name="Awazu S."/>
            <person name="Azumi K."/>
            <person name="Boore J."/>
            <person name="Branno M."/>
            <person name="Chin-Bow S."/>
            <person name="DeSantis R."/>
            <person name="Doyle S."/>
            <person name="Francino P."/>
            <person name="Keys D.N."/>
            <person name="Haga S."/>
            <person name="Hayashi H."/>
            <person name="Hino K."/>
            <person name="Imai K.S."/>
            <person name="Inaba K."/>
            <person name="Kano S."/>
            <person name="Kobayashi K."/>
            <person name="Kobayashi M."/>
            <person name="Lee B.I."/>
            <person name="Makabe K.W."/>
            <person name="Manohar C."/>
            <person name="Matassi G."/>
            <person name="Medina M."/>
            <person name="Mochizuki Y."/>
            <person name="Mount S."/>
            <person name="Morishita T."/>
            <person name="Miura S."/>
            <person name="Nakayama A."/>
            <person name="Nishizaka S."/>
            <person name="Nomoto H."/>
            <person name="Ohta F."/>
            <person name="Oishi K."/>
            <person name="Rigoutsos I."/>
            <person name="Sano M."/>
            <person name="Sasaki A."/>
            <person name="Sasakura Y."/>
            <person name="Shoguchi E."/>
            <person name="Shin-i T."/>
            <person name="Spagnuolo A."/>
            <person name="Stainier D."/>
            <person name="Suzuki M.M."/>
            <person name="Tassy O."/>
            <person name="Takatori N."/>
            <person name="Tokuoka M."/>
            <person name="Yagi K."/>
            <person name="Yoshizaki F."/>
            <person name="Wada S."/>
            <person name="Zhang C."/>
            <person name="Hyatt P.D."/>
            <person name="Larimer F."/>
            <person name="Detter C."/>
            <person name="Doggett N."/>
            <person name="Glavina T."/>
            <person name="Hawkins T."/>
            <person name="Richardson P."/>
            <person name="Lucas S."/>
            <person name="Kohara Y."/>
            <person name="Levine M."/>
            <person name="Satoh N."/>
            <person name="Rokhsar D.S."/>
        </authorList>
    </citation>
    <scope>NUCLEOTIDE SEQUENCE [LARGE SCALE GENOMIC DNA]</scope>
</reference>
<dbReference type="Pfam" id="PF01436">
    <property type="entry name" value="NHL"/>
    <property type="match status" value="1"/>
</dbReference>
<dbReference type="SUPFAM" id="SSF49742">
    <property type="entry name" value="PHM/PNGase F"/>
    <property type="match status" value="2"/>
</dbReference>
<evidence type="ECO:0000256" key="1">
    <source>
        <dbReference type="ARBA" id="ARBA00000686"/>
    </source>
</evidence>
<evidence type="ECO:0000256" key="13">
    <source>
        <dbReference type="PIRSR" id="PIRSR600720-2"/>
    </source>
</evidence>
<comment type="similarity">
    <text evidence="3">In the N-terminal section; belongs to the copper type II ascorbate-dependent monooxygenase family.</text>
</comment>
<reference evidence="20" key="3">
    <citation type="submission" date="2025-08" db="UniProtKB">
        <authorList>
            <consortium name="Ensembl"/>
        </authorList>
    </citation>
    <scope>IDENTIFICATION</scope>
</reference>
<keyword evidence="10" id="KW-0511">Multifunctional enzyme</keyword>
<keyword evidence="4 13" id="KW-0479">Metal-binding</keyword>
<evidence type="ECO:0000256" key="11">
    <source>
        <dbReference type="ARBA" id="ARBA00048431"/>
    </source>
</evidence>
<evidence type="ECO:0000256" key="12">
    <source>
        <dbReference type="PIRSR" id="PIRSR600720-1"/>
    </source>
</evidence>
<reference evidence="20" key="4">
    <citation type="submission" date="2025-09" db="UniProtKB">
        <authorList>
            <consortium name="Ensembl"/>
        </authorList>
    </citation>
    <scope>IDENTIFICATION</scope>
</reference>
<evidence type="ECO:0000313" key="21">
    <source>
        <dbReference type="Proteomes" id="UP000008144"/>
    </source>
</evidence>
<evidence type="ECO:0000256" key="8">
    <source>
        <dbReference type="ARBA" id="ARBA00023180"/>
    </source>
</evidence>
<keyword evidence="6" id="KW-0677">Repeat</keyword>
<feature type="binding site" evidence="13">
    <location>
        <position position="474"/>
    </location>
    <ligand>
        <name>Zn(2+)</name>
        <dbReference type="ChEBI" id="CHEBI:29105"/>
        <note>catalytic</note>
    </ligand>
</feature>
<feature type="region of interest" description="Disordered" evidence="16">
    <location>
        <begin position="342"/>
        <end position="371"/>
    </location>
</feature>
<dbReference type="Pfam" id="PF03712">
    <property type="entry name" value="Cu2_monoox_C"/>
    <property type="match status" value="1"/>
</dbReference>
<feature type="chain" id="PRO_5003345275" description="Peptidylglycine monooxygenase" evidence="17">
    <location>
        <begin position="21"/>
        <end position="741"/>
    </location>
</feature>
<keyword evidence="13" id="KW-0186">Copper</keyword>
<feature type="disulfide bond" evidence="14">
    <location>
        <begin position="98"/>
        <end position="116"/>
    </location>
</feature>
<dbReference type="Gene3D" id="2.60.120.310">
    <property type="entry name" value="Copper type II, ascorbate-dependent monooxygenase, N-terminal domain"/>
    <property type="match status" value="1"/>
</dbReference>
<dbReference type="GO" id="GO:0004598">
    <property type="term" value="F:peptidylamidoglycolate lyase activity"/>
    <property type="evidence" value="ECO:0007669"/>
    <property type="project" value="UniProtKB-EC"/>
</dbReference>
<feature type="binding site" evidence="13">
    <location>
        <position position="299"/>
    </location>
    <ligand>
        <name>Cu(2+)</name>
        <dbReference type="ChEBI" id="CHEBI:29036"/>
        <label>1</label>
        <note>catalytic</note>
    </ligand>
</feature>
<dbReference type="PANTHER" id="PTHR10680">
    <property type="entry name" value="PEPTIDYL-GLYCINE ALPHA-AMIDATING MONOOXYGENASE"/>
    <property type="match status" value="1"/>
</dbReference>
<keyword evidence="8" id="KW-0325">Glycoprotein</keyword>
<keyword evidence="5 17" id="KW-0732">Signal</keyword>
<evidence type="ECO:0000256" key="14">
    <source>
        <dbReference type="PIRSR" id="PIRSR600720-3"/>
    </source>
</evidence>
<dbReference type="GO" id="GO:0016020">
    <property type="term" value="C:membrane"/>
    <property type="evidence" value="ECO:0007669"/>
    <property type="project" value="InterPro"/>
</dbReference>
<feature type="binding site" evidence="13">
    <location>
        <position position="227"/>
    </location>
    <ligand>
        <name>Cu(2+)</name>
        <dbReference type="ChEBI" id="CHEBI:29036"/>
        <label>1</label>
        <note>catalytic</note>
    </ligand>
</feature>
<dbReference type="InterPro" id="IPR036939">
    <property type="entry name" value="Cu2_ascorb_mOase_N_sf"/>
</dbReference>
<feature type="binding site" evidence="12">
    <location>
        <position position="594"/>
    </location>
    <ligand>
        <name>a protein</name>
        <dbReference type="ChEBI" id="CHEBI:16541"/>
    </ligand>
    <ligandPart>
        <name>C-terminal Xaa-(2S)-2-hydroxyglycine residue</name>
        <dbReference type="ChEBI" id="CHEBI:142768"/>
    </ligandPart>
</feature>
<feature type="compositionally biased region" description="Basic and acidic residues" evidence="16">
    <location>
        <begin position="358"/>
        <end position="370"/>
    </location>
</feature>
<dbReference type="InterPro" id="IPR011042">
    <property type="entry name" value="6-blade_b-propeller_TolB-like"/>
</dbReference>
<feature type="binding site" evidence="13">
    <location>
        <position position="91"/>
    </location>
    <ligand>
        <name>Cu(2+)</name>
        <dbReference type="ChEBI" id="CHEBI:29036"/>
        <label>1</label>
        <note>catalytic</note>
    </ligand>
</feature>
<dbReference type="InterPro" id="IPR014784">
    <property type="entry name" value="Cu2_ascorb_mOase-like_C"/>
</dbReference>
<evidence type="ECO:0000256" key="5">
    <source>
        <dbReference type="ARBA" id="ARBA00022729"/>
    </source>
</evidence>
<feature type="binding site" evidence="13">
    <location>
        <position position="411"/>
    </location>
    <ligand>
        <name>Ca(2+)</name>
        <dbReference type="ChEBI" id="CHEBI:29108"/>
        <note>structural</note>
    </ligand>
</feature>
<feature type="disulfide bond" evidence="14">
    <location>
        <begin position="64"/>
        <end position="110"/>
    </location>
</feature>
<feature type="binding site" evidence="13">
    <location>
        <position position="676"/>
    </location>
    <ligand>
        <name>Zn(2+)</name>
        <dbReference type="ChEBI" id="CHEBI:29105"/>
        <note>catalytic</note>
    </ligand>
</feature>
<evidence type="ECO:0000256" key="15">
    <source>
        <dbReference type="PROSITE-ProRule" id="PRU00504"/>
    </source>
</evidence>
<evidence type="ECO:0000256" key="9">
    <source>
        <dbReference type="ARBA" id="ARBA00023239"/>
    </source>
</evidence>
<dbReference type="EMBL" id="EAAA01002012">
    <property type="status" value="NOT_ANNOTATED_CDS"/>
    <property type="molecule type" value="Genomic_DNA"/>
</dbReference>
<evidence type="ECO:0000256" key="7">
    <source>
        <dbReference type="ARBA" id="ARBA00023157"/>
    </source>
</evidence>
<feature type="domain" description="Copper type II ascorbate-dependent monooxygenase N-terminal" evidence="18">
    <location>
        <begin position="48"/>
        <end position="160"/>
    </location>
</feature>
<dbReference type="InterPro" id="IPR000323">
    <property type="entry name" value="Cu2_ascorb_mOase_N"/>
</dbReference>
<dbReference type="GO" id="GO:0005507">
    <property type="term" value="F:copper ion binding"/>
    <property type="evidence" value="ECO:0007669"/>
    <property type="project" value="InterPro"/>
</dbReference>
<organism evidence="20 21">
    <name type="scientific">Ciona intestinalis</name>
    <name type="common">Transparent sea squirt</name>
    <name type="synonym">Ascidia intestinalis</name>
    <dbReference type="NCBI Taxonomy" id="7719"/>
    <lineage>
        <taxon>Eukaryota</taxon>
        <taxon>Metazoa</taxon>
        <taxon>Chordata</taxon>
        <taxon>Tunicata</taxon>
        <taxon>Ascidiacea</taxon>
        <taxon>Phlebobranchia</taxon>
        <taxon>Cionidae</taxon>
        <taxon>Ciona</taxon>
    </lineage>
</organism>
<dbReference type="InterPro" id="IPR001258">
    <property type="entry name" value="NHL_repeat"/>
</dbReference>
<feature type="binding site" evidence="12">
    <location>
        <position position="542"/>
    </location>
    <ligand>
        <name>a protein</name>
        <dbReference type="ChEBI" id="CHEBI:16541"/>
    </ligand>
    <ligandPart>
        <name>C-terminal Xaa-(2S)-2-hydroxyglycine residue</name>
        <dbReference type="ChEBI" id="CHEBI:142768"/>
    </ligandPart>
</feature>
<keyword evidence="9" id="KW-0456">Lyase</keyword>
<evidence type="ECO:0008006" key="22">
    <source>
        <dbReference type="Google" id="ProtNLM"/>
    </source>
</evidence>
<comment type="catalytic activity">
    <reaction evidence="1">
        <text>a [peptide]-C-terminal (2S)-2-hydroxyglycine = a [peptide]-C-terminal amide + glyoxylate</text>
        <dbReference type="Rhea" id="RHEA:20924"/>
        <dbReference type="Rhea" id="RHEA-COMP:13485"/>
        <dbReference type="Rhea" id="RHEA-COMP:15321"/>
        <dbReference type="ChEBI" id="CHEBI:36655"/>
        <dbReference type="ChEBI" id="CHEBI:137001"/>
        <dbReference type="ChEBI" id="CHEBI:142768"/>
        <dbReference type="EC" id="4.3.2.5"/>
    </reaction>
</comment>
<feature type="signal peptide" evidence="17">
    <location>
        <begin position="1"/>
        <end position="20"/>
    </location>
</feature>
<dbReference type="InterPro" id="IPR008977">
    <property type="entry name" value="PHM/PNGase_F_dom_sf"/>
</dbReference>
<dbReference type="PRINTS" id="PR00790">
    <property type="entry name" value="PAMONOXGNASE"/>
</dbReference>
<dbReference type="GO" id="GO:0004504">
    <property type="term" value="F:peptidylglycine monooxygenase activity"/>
    <property type="evidence" value="ECO:0000318"/>
    <property type="project" value="GO_Central"/>
</dbReference>
<feature type="binding site" evidence="13">
    <location>
        <position position="580"/>
    </location>
    <ligand>
        <name>Zn(2+)</name>
        <dbReference type="ChEBI" id="CHEBI:29105"/>
        <note>catalytic</note>
    </ligand>
</feature>
<dbReference type="CDD" id="cd14958">
    <property type="entry name" value="NHL_PAL_like"/>
    <property type="match status" value="1"/>
</dbReference>
<evidence type="ECO:0000256" key="10">
    <source>
        <dbReference type="ARBA" id="ARBA00023268"/>
    </source>
</evidence>
<proteinExistence type="inferred from homology"/>
<reference evidence="20" key="2">
    <citation type="journal article" date="2008" name="Genome Biol.">
        <title>Improved genome assembly and evidence-based global gene model set for the chordate Ciona intestinalis: new insight into intron and operon populations.</title>
        <authorList>
            <person name="Satou Y."/>
            <person name="Mineta K."/>
            <person name="Ogasawara M."/>
            <person name="Sasakura Y."/>
            <person name="Shoguchi E."/>
            <person name="Ueno K."/>
            <person name="Yamada L."/>
            <person name="Matsumoto J."/>
            <person name="Wasserscheid J."/>
            <person name="Dewar K."/>
            <person name="Wiley G.B."/>
            <person name="Macmil S.L."/>
            <person name="Roe B.A."/>
            <person name="Zeller R.W."/>
            <person name="Hastings K.E."/>
            <person name="Lemaire P."/>
            <person name="Lindquist E."/>
            <person name="Endo T."/>
            <person name="Hotta K."/>
            <person name="Inaba K."/>
        </authorList>
    </citation>
    <scope>NUCLEOTIDE SEQUENCE [LARGE SCALE GENOMIC DNA]</scope>
    <source>
        <strain evidence="20">wild type</strain>
    </source>
</reference>
<dbReference type="HOGENOM" id="CLU_012293_0_0_1"/>
<accession>F6R3M6</accession>
<feature type="binding site" evidence="13">
    <location>
        <position position="92"/>
    </location>
    <ligand>
        <name>Cu(2+)</name>
        <dbReference type="ChEBI" id="CHEBI:29036"/>
        <label>1</label>
        <note>catalytic</note>
    </ligand>
</feature>
<evidence type="ECO:0000256" key="4">
    <source>
        <dbReference type="ARBA" id="ARBA00022723"/>
    </source>
</evidence>
<dbReference type="Ensembl" id="ENSCINT00000018020.4">
    <property type="protein sequence ID" value="ENSCINP00000018020.4"/>
    <property type="gene ID" value="ENSCING00000008854.4"/>
</dbReference>
<dbReference type="OMA" id="AGDEMCN"/>
<evidence type="ECO:0000259" key="19">
    <source>
        <dbReference type="Pfam" id="PF03712"/>
    </source>
</evidence>
<keyword evidence="13" id="KW-0106">Calcium</keyword>
<dbReference type="Gene3D" id="2.60.120.230">
    <property type="match status" value="1"/>
</dbReference>
<feature type="binding site" evidence="12">
    <location>
        <position position="424"/>
    </location>
    <ligand>
        <name>a protein</name>
        <dbReference type="ChEBI" id="CHEBI:16541"/>
    </ligand>
    <ligandPart>
        <name>C-terminal Xaa-(2S)-2-hydroxyglycine residue</name>
        <dbReference type="ChEBI" id="CHEBI:142768"/>
    </ligandPart>
</feature>
<dbReference type="GO" id="GO:0006518">
    <property type="term" value="P:peptide metabolic process"/>
    <property type="evidence" value="ECO:0007669"/>
    <property type="project" value="InterPro"/>
</dbReference>
<evidence type="ECO:0000313" key="20">
    <source>
        <dbReference type="Ensembl" id="ENSCINP00000018020.4"/>
    </source>
</evidence>
<feature type="domain" description="Copper type II ascorbate-dependent monooxygenase C-terminal" evidence="19">
    <location>
        <begin position="184"/>
        <end position="309"/>
    </location>
</feature>
<dbReference type="InterPro" id="IPR024548">
    <property type="entry name" value="Cu2_monoox_C"/>
</dbReference>
<dbReference type="AlphaFoldDB" id="F6R3M6"/>
<evidence type="ECO:0000256" key="2">
    <source>
        <dbReference type="ARBA" id="ARBA00006026"/>
    </source>
</evidence>
<evidence type="ECO:0000259" key="18">
    <source>
        <dbReference type="Pfam" id="PF01082"/>
    </source>
</evidence>
<name>F6R3M6_CIOIN</name>
<dbReference type="GeneTree" id="ENSGT00940000156369"/>
<dbReference type="PROSITE" id="PS51125">
    <property type="entry name" value="NHL"/>
    <property type="match status" value="1"/>
</dbReference>
<keyword evidence="13" id="KW-0862">Zinc</keyword>
<keyword evidence="7 14" id="KW-1015">Disulfide bond</keyword>
<dbReference type="Proteomes" id="UP000008144">
    <property type="component" value="Chromosome 4"/>
</dbReference>
<evidence type="ECO:0000256" key="16">
    <source>
        <dbReference type="SAM" id="MobiDB-lite"/>
    </source>
</evidence>
<dbReference type="GO" id="GO:0005576">
    <property type="term" value="C:extracellular region"/>
    <property type="evidence" value="ECO:0000318"/>
    <property type="project" value="GO_Central"/>
</dbReference>
<sequence>MAYQWHALNLLLLLLYLGSSYYTPANAESQTCETTGIYPISSHKQLVKIRAPSISITQDDQYMCTSSGIPFDGGESYIINFTPHASMSSTHHMLVYGCRTLPTTQSSWHCGMGQICNGKRETLFAWAKDASLLRLPENVGFRIGGSSGFNYIVVQMHYAHRLPPGQHDCSGVDAIATDERQLYYAGIFLLGSPYINIPPHSHANSDISCQTNIRNPITVFAFRTHAHNLGTVITGYRYRNGQYKMIGKGNPQWPHAFFTRVGGSIDIQPGDTVMARCDFESTRNVATYAGYSMGGADEMCNFYMMFYTSSIETAGSDPNCWGMMSGIPLTFPSTVDQLTPYPGFAGEGNSHHHGNHHHSPETGEEHHAQGRESPFPLVAEKKEKKIVFLLPELRCDLTWPDNSVIGQAGGVAVRKNGQVIVFHRGYRTWGANSFRVNTFVQKNSPITVNTVYSYNPSTGTLEDAWGSNMFFMPHGAYVDDWDNIWFTDVAMHQVFKFPATGDRTPTLILGTRLVPGNDEKHFCKPADVVVDNQGMIYVADGYCNGRIVKFSPHGTYIKSWGHEASAWGTAAALGTFNVVHSITIAGDDVCVADREDGRVQCFTKDGDFVRVIQDKKDTGRSIYAIEYSDVGDGLLYAVNGLDVTRVPVSGFTLDYKSGGLLGTWEPSSSESLTSPHDVTVSPSGGEVYVVQLKDKKVYKFNVFVDGKHVTKTSQNQASVASVVVQDSVASQSGVASAKDTR</sequence>
<dbReference type="InParanoid" id="F6R3M6"/>
<feature type="disulfide bond" evidence="14">
    <location>
        <begin position="277"/>
        <end position="300"/>
    </location>
</feature>
<evidence type="ECO:0000256" key="17">
    <source>
        <dbReference type="SAM" id="SignalP"/>
    </source>
</evidence>
<feature type="disulfide bond" evidence="14">
    <location>
        <begin position="209"/>
        <end position="320"/>
    </location>
</feature>
<feature type="disulfide bond" evidence="14">
    <location>
        <begin position="523"/>
        <end position="543"/>
    </location>
</feature>
<dbReference type="FunFam" id="2.60.120.230:FF:000013">
    <property type="match status" value="1"/>
</dbReference>
<dbReference type="Gene3D" id="2.120.10.30">
    <property type="entry name" value="TolB, C-terminal domain"/>
    <property type="match status" value="1"/>
</dbReference>
<feature type="disulfide bond" evidence="14">
    <location>
        <begin position="590"/>
        <end position="601"/>
    </location>
</feature>
<protein>
    <recommendedName>
        <fullName evidence="22">Peptidylglycine monooxygenase</fullName>
    </recommendedName>
</protein>
<keyword evidence="21" id="KW-1185">Reference proteome</keyword>
<feature type="repeat" description="NHL" evidence="15">
    <location>
        <begin position="514"/>
        <end position="553"/>
    </location>
</feature>
<evidence type="ECO:0000256" key="3">
    <source>
        <dbReference type="ARBA" id="ARBA00010263"/>
    </source>
</evidence>
<feature type="binding site" evidence="13">
    <location>
        <position position="677"/>
    </location>
    <ligand>
        <name>Ca(2+)</name>
        <dbReference type="ChEBI" id="CHEBI:29108"/>
        <note>structural</note>
    </ligand>
</feature>
<dbReference type="PANTHER" id="PTHR10680:SF14">
    <property type="entry name" value="PEPTIDYL-GLYCINE ALPHA-AMIDATING MONOOXYGENASE"/>
    <property type="match status" value="1"/>
</dbReference>
<comment type="similarity">
    <text evidence="2">In the C-terminal section; belongs to the peptidyl-alpha-hydroxyglycine alpha-amidating lyase family.</text>
</comment>
<dbReference type="InterPro" id="IPR000720">
    <property type="entry name" value="PHM/PAL"/>
</dbReference>
<feature type="binding site" evidence="13">
    <location>
        <position position="225"/>
    </location>
    <ligand>
        <name>Cu(2+)</name>
        <dbReference type="ChEBI" id="CHEBI:29036"/>
        <label>1</label>
        <note>catalytic</note>
    </ligand>
</feature>
<comment type="catalytic activity">
    <reaction evidence="11">
        <text>a [peptide]-C-terminal glycine + 2 L-ascorbate + O2 = a [peptide]-C-terminal (2S)-2-hydroxyglycine + 2 monodehydro-L-ascorbate radical + H2O</text>
        <dbReference type="Rhea" id="RHEA:21452"/>
        <dbReference type="Rhea" id="RHEA-COMP:13486"/>
        <dbReference type="Rhea" id="RHEA-COMP:15321"/>
        <dbReference type="ChEBI" id="CHEBI:15377"/>
        <dbReference type="ChEBI" id="CHEBI:15379"/>
        <dbReference type="ChEBI" id="CHEBI:38290"/>
        <dbReference type="ChEBI" id="CHEBI:59513"/>
        <dbReference type="ChEBI" id="CHEBI:137000"/>
        <dbReference type="ChEBI" id="CHEBI:142768"/>
        <dbReference type="EC" id="1.14.17.3"/>
    </reaction>
</comment>